<sequence length="249" mass="29412">MSKLRKNQQSVTAAGITVITSTNKPHFLEHMFGNYHRQVWPNKEWIIVLNMDKVDIKRYQAMAAKFKNVRVYQLPGRRSLGQCLNFASSRAKHPYVTRMDDDEYYAPYYLTGIMRSFRKSKAALVGKRAYFIHLSGSKLLLQRFYPENRFVSILAGGTISYKKSVWKKVKFANISLGEDVRFCRDCRRKGFKLYAGNKYNFCALRRKQHNTHTWKVSDREFIDHRHTHIVRKNCTTYRKFVERPLNAII</sequence>
<feature type="domain" description="Glycosyltransferase 2-like" evidence="1">
    <location>
        <begin position="18"/>
        <end position="142"/>
    </location>
</feature>
<protein>
    <submittedName>
        <fullName evidence="2">Glycosyltransferase involved in cell wall biosynthesis</fullName>
    </submittedName>
</protein>
<keyword evidence="3" id="KW-1185">Reference proteome</keyword>
<dbReference type="SUPFAM" id="SSF53448">
    <property type="entry name" value="Nucleotide-diphospho-sugar transferases"/>
    <property type="match status" value="1"/>
</dbReference>
<dbReference type="Pfam" id="PF00535">
    <property type="entry name" value="Glycos_transf_2"/>
    <property type="match status" value="1"/>
</dbReference>
<dbReference type="InterPro" id="IPR001173">
    <property type="entry name" value="Glyco_trans_2-like"/>
</dbReference>
<dbReference type="Gene3D" id="3.90.550.10">
    <property type="entry name" value="Spore Coat Polysaccharide Biosynthesis Protein SpsA, Chain A"/>
    <property type="match status" value="1"/>
</dbReference>
<evidence type="ECO:0000313" key="3">
    <source>
        <dbReference type="Proteomes" id="UP001519287"/>
    </source>
</evidence>
<gene>
    <name evidence="2" type="ORF">J2Z66_007857</name>
</gene>
<evidence type="ECO:0000259" key="1">
    <source>
        <dbReference type="Pfam" id="PF00535"/>
    </source>
</evidence>
<comment type="caution">
    <text evidence="2">The sequence shown here is derived from an EMBL/GenBank/DDBJ whole genome shotgun (WGS) entry which is preliminary data.</text>
</comment>
<dbReference type="InterPro" id="IPR029044">
    <property type="entry name" value="Nucleotide-diphossugar_trans"/>
</dbReference>
<proteinExistence type="predicted"/>
<dbReference type="RefSeq" id="WP_209978429.1">
    <property type="nucleotide sequence ID" value="NZ_JAGGLB010000046.1"/>
</dbReference>
<dbReference type="EMBL" id="JAGGLB010000046">
    <property type="protein sequence ID" value="MBP1996211.1"/>
    <property type="molecule type" value="Genomic_DNA"/>
</dbReference>
<reference evidence="2 3" key="1">
    <citation type="submission" date="2021-03" db="EMBL/GenBank/DDBJ databases">
        <title>Genomic Encyclopedia of Type Strains, Phase IV (KMG-IV): sequencing the most valuable type-strain genomes for metagenomic binning, comparative biology and taxonomic classification.</title>
        <authorList>
            <person name="Goeker M."/>
        </authorList>
    </citation>
    <scope>NUCLEOTIDE SEQUENCE [LARGE SCALE GENOMIC DNA]</scope>
    <source>
        <strain evidence="2 3">DSM 26048</strain>
    </source>
</reference>
<organism evidence="2 3">
    <name type="scientific">Paenibacillus eucommiae</name>
    <dbReference type="NCBI Taxonomy" id="1355755"/>
    <lineage>
        <taxon>Bacteria</taxon>
        <taxon>Bacillati</taxon>
        <taxon>Bacillota</taxon>
        <taxon>Bacilli</taxon>
        <taxon>Bacillales</taxon>
        <taxon>Paenibacillaceae</taxon>
        <taxon>Paenibacillus</taxon>
    </lineage>
</organism>
<dbReference type="Proteomes" id="UP001519287">
    <property type="component" value="Unassembled WGS sequence"/>
</dbReference>
<evidence type="ECO:0000313" key="2">
    <source>
        <dbReference type="EMBL" id="MBP1996211.1"/>
    </source>
</evidence>
<name>A0ABS4JAC9_9BACL</name>
<accession>A0ABS4JAC9</accession>